<protein>
    <submittedName>
        <fullName evidence="2">Uncharacterized protein</fullName>
    </submittedName>
</protein>
<evidence type="ECO:0000256" key="1">
    <source>
        <dbReference type="SAM" id="Phobius"/>
    </source>
</evidence>
<evidence type="ECO:0000313" key="3">
    <source>
        <dbReference type="Proteomes" id="UP000198224"/>
    </source>
</evidence>
<keyword evidence="1" id="KW-0812">Transmembrane</keyword>
<organism evidence="2 3">
    <name type="scientific">Micromonospora chokoriensis</name>
    <dbReference type="NCBI Taxonomy" id="356851"/>
    <lineage>
        <taxon>Bacteria</taxon>
        <taxon>Bacillati</taxon>
        <taxon>Actinomycetota</taxon>
        <taxon>Actinomycetes</taxon>
        <taxon>Micromonosporales</taxon>
        <taxon>Micromonosporaceae</taxon>
        <taxon>Micromonospora</taxon>
    </lineage>
</organism>
<sequence length="178" mass="19556">MDARRRSGRMTKAAVVLLAATVPATFAVGLLISDGERDAGDPLIRLLLLLVTAALGVAVVLLINAWMTRNSSRSDGADLASRRRVKAALRDGSTTDPQVDALARKEAEQQVRRRWVFWALGVVLALQTLNAVSTDRTSTRWTSGLGALVWAVLLYQHWRTTQRARRYLASPTSGYAER</sequence>
<feature type="transmembrane region" description="Helical" evidence="1">
    <location>
        <begin position="43"/>
        <end position="63"/>
    </location>
</feature>
<accession>A0A1C4ZE27</accession>
<reference evidence="3" key="1">
    <citation type="submission" date="2016-06" db="EMBL/GenBank/DDBJ databases">
        <authorList>
            <person name="Varghese N."/>
            <person name="Submissions Spin"/>
        </authorList>
    </citation>
    <scope>NUCLEOTIDE SEQUENCE [LARGE SCALE GENOMIC DNA]</scope>
    <source>
        <strain evidence="3">DSM 45160</strain>
    </source>
</reference>
<dbReference type="Proteomes" id="UP000198224">
    <property type="component" value="Chromosome I"/>
</dbReference>
<dbReference type="AlphaFoldDB" id="A0A1C4ZE27"/>
<keyword evidence="1" id="KW-1133">Transmembrane helix</keyword>
<feature type="transmembrane region" description="Helical" evidence="1">
    <location>
        <begin position="115"/>
        <end position="133"/>
    </location>
</feature>
<gene>
    <name evidence="2" type="ORF">GA0070612_6274</name>
</gene>
<keyword evidence="1" id="KW-0472">Membrane</keyword>
<evidence type="ECO:0000313" key="2">
    <source>
        <dbReference type="EMBL" id="SCF31144.1"/>
    </source>
</evidence>
<feature type="transmembrane region" description="Helical" evidence="1">
    <location>
        <begin position="139"/>
        <end position="158"/>
    </location>
</feature>
<dbReference type="EMBL" id="LT607409">
    <property type="protein sequence ID" value="SCF31144.1"/>
    <property type="molecule type" value="Genomic_DNA"/>
</dbReference>
<keyword evidence="3" id="KW-1185">Reference proteome</keyword>
<proteinExistence type="predicted"/>
<name>A0A1C4ZE27_9ACTN</name>